<dbReference type="EMBL" id="GEZM01102912">
    <property type="protein sequence ID" value="JAV51723.1"/>
    <property type="molecule type" value="Transcribed_RNA"/>
</dbReference>
<dbReference type="SUPFAM" id="SSF56112">
    <property type="entry name" value="Protein kinase-like (PK-like)"/>
    <property type="match status" value="1"/>
</dbReference>
<sequence length="155" mass="17745">MSATLLKNSELQFGATTFFAKEHKGETCGSNGLPLTPNSIIIYGKAQKLKLFKHPNLCTYLDIIRGKHERTVIVSQYCGVPLSNYLNKEEFSFEDITKIAYQIFLALNYIHEKKIVHRSLSTENILVQEKNNIKLFNYGLFYMTDNGKLVSFPIM</sequence>
<evidence type="ECO:0000313" key="2">
    <source>
        <dbReference type="EMBL" id="JAV51723.1"/>
    </source>
</evidence>
<feature type="domain" description="Protein kinase" evidence="1">
    <location>
        <begin position="1"/>
        <end position="155"/>
    </location>
</feature>
<dbReference type="PANTHER" id="PTHR24345">
    <property type="entry name" value="SERINE/THREONINE-PROTEIN KINASE PLK"/>
    <property type="match status" value="1"/>
</dbReference>
<proteinExistence type="predicted"/>
<evidence type="ECO:0000259" key="1">
    <source>
        <dbReference type="PROSITE" id="PS50011"/>
    </source>
</evidence>
<protein>
    <recommendedName>
        <fullName evidence="1">Protein kinase domain-containing protein</fullName>
    </recommendedName>
</protein>
<dbReference type="GO" id="GO:0005634">
    <property type="term" value="C:nucleus"/>
    <property type="evidence" value="ECO:0007669"/>
    <property type="project" value="TreeGrafter"/>
</dbReference>
<dbReference type="Gene3D" id="1.10.510.10">
    <property type="entry name" value="Transferase(Phosphotransferase) domain 1"/>
    <property type="match status" value="1"/>
</dbReference>
<accession>A0A1Y1JRW0</accession>
<dbReference type="Pfam" id="PF00069">
    <property type="entry name" value="Pkinase"/>
    <property type="match status" value="1"/>
</dbReference>
<dbReference type="GO" id="GO:0005524">
    <property type="term" value="F:ATP binding"/>
    <property type="evidence" value="ECO:0007669"/>
    <property type="project" value="InterPro"/>
</dbReference>
<dbReference type="AlphaFoldDB" id="A0A1Y1JRW0"/>
<dbReference type="PROSITE" id="PS50011">
    <property type="entry name" value="PROTEIN_KINASE_DOM"/>
    <property type="match status" value="1"/>
</dbReference>
<reference evidence="2" key="1">
    <citation type="journal article" date="2016" name="Sci. Rep.">
        <title>Molecular characterization of firefly nuptial gifts: a multi-omics approach sheds light on postcopulatory sexual selection.</title>
        <authorList>
            <person name="Al-Wathiqui N."/>
            <person name="Fallon T.R."/>
            <person name="South A."/>
            <person name="Weng J.K."/>
            <person name="Lewis S.M."/>
        </authorList>
    </citation>
    <scope>NUCLEOTIDE SEQUENCE</scope>
</reference>
<name>A0A1Y1JRW0_PHOPY</name>
<dbReference type="PANTHER" id="PTHR24345:SF87">
    <property type="entry name" value="TBC1 DOMAIN CONTAINING KINASE"/>
    <property type="match status" value="1"/>
</dbReference>
<organism evidence="2">
    <name type="scientific">Photinus pyralis</name>
    <name type="common">Common eastern firefly</name>
    <name type="synonym">Lampyris pyralis</name>
    <dbReference type="NCBI Taxonomy" id="7054"/>
    <lineage>
        <taxon>Eukaryota</taxon>
        <taxon>Metazoa</taxon>
        <taxon>Ecdysozoa</taxon>
        <taxon>Arthropoda</taxon>
        <taxon>Hexapoda</taxon>
        <taxon>Insecta</taxon>
        <taxon>Pterygota</taxon>
        <taxon>Neoptera</taxon>
        <taxon>Endopterygota</taxon>
        <taxon>Coleoptera</taxon>
        <taxon>Polyphaga</taxon>
        <taxon>Elateriformia</taxon>
        <taxon>Elateroidea</taxon>
        <taxon>Lampyridae</taxon>
        <taxon>Lampyrinae</taxon>
        <taxon>Photinus</taxon>
    </lineage>
</organism>
<dbReference type="InterPro" id="IPR000719">
    <property type="entry name" value="Prot_kinase_dom"/>
</dbReference>
<dbReference type="InterPro" id="IPR011009">
    <property type="entry name" value="Kinase-like_dom_sf"/>
</dbReference>
<dbReference type="GO" id="GO:0004672">
    <property type="term" value="F:protein kinase activity"/>
    <property type="evidence" value="ECO:0007669"/>
    <property type="project" value="InterPro"/>
</dbReference>